<gene>
    <name evidence="2" type="ORF">UFOPK1874_00891</name>
</gene>
<sequence length="243" mass="26654">MDPARLYFDNLMMGTHIIEAARAAGTEKTVLLGTVCSYPKFTPVPFKEESFWDGYPEETNAPYGIAKKAHLVHAQVNAAQYGQKFAYLIPTNLYGPGDKFHESVSHVIPALIKKCVEAKEAGADHIDVWGTGSASREYLYVEDAAAAIVLAAEIHEGVEPINLGSDREITIRETAETIAKVTGFTGTLVWDATKPDGQPRRRIDPARAAEMLGWKAGMDFSEGLRRTVDWYLANRASAEAAPR</sequence>
<protein>
    <submittedName>
        <fullName evidence="2">Unannotated protein</fullName>
    </submittedName>
</protein>
<dbReference type="GO" id="GO:0050577">
    <property type="term" value="F:GDP-L-fucose synthase activity"/>
    <property type="evidence" value="ECO:0007669"/>
    <property type="project" value="TreeGrafter"/>
</dbReference>
<evidence type="ECO:0000259" key="1">
    <source>
        <dbReference type="Pfam" id="PF01370"/>
    </source>
</evidence>
<feature type="domain" description="NAD-dependent epimerase/dehydratase" evidence="1">
    <location>
        <begin position="2"/>
        <end position="164"/>
    </location>
</feature>
<organism evidence="2">
    <name type="scientific">freshwater metagenome</name>
    <dbReference type="NCBI Taxonomy" id="449393"/>
    <lineage>
        <taxon>unclassified sequences</taxon>
        <taxon>metagenomes</taxon>
        <taxon>ecological metagenomes</taxon>
    </lineage>
</organism>
<dbReference type="Gene3D" id="3.90.25.10">
    <property type="entry name" value="UDP-galactose 4-epimerase, domain 1"/>
    <property type="match status" value="1"/>
</dbReference>
<dbReference type="InterPro" id="IPR036291">
    <property type="entry name" value="NAD(P)-bd_dom_sf"/>
</dbReference>
<dbReference type="PANTHER" id="PTHR43238">
    <property type="entry name" value="GDP-L-FUCOSE SYNTHASE"/>
    <property type="match status" value="1"/>
</dbReference>
<dbReference type="Pfam" id="PF01370">
    <property type="entry name" value="Epimerase"/>
    <property type="match status" value="1"/>
</dbReference>
<dbReference type="SUPFAM" id="SSF51735">
    <property type="entry name" value="NAD(P)-binding Rossmann-fold domains"/>
    <property type="match status" value="1"/>
</dbReference>
<dbReference type="EMBL" id="CAEZUX010000103">
    <property type="protein sequence ID" value="CAB4618672.1"/>
    <property type="molecule type" value="Genomic_DNA"/>
</dbReference>
<dbReference type="Gene3D" id="3.40.50.720">
    <property type="entry name" value="NAD(P)-binding Rossmann-like Domain"/>
    <property type="match status" value="1"/>
</dbReference>
<name>A0A6J6HXH0_9ZZZZ</name>
<evidence type="ECO:0000313" key="2">
    <source>
        <dbReference type="EMBL" id="CAB4618672.1"/>
    </source>
</evidence>
<dbReference type="InterPro" id="IPR001509">
    <property type="entry name" value="Epimerase_deHydtase"/>
</dbReference>
<reference evidence="2" key="1">
    <citation type="submission" date="2020-05" db="EMBL/GenBank/DDBJ databases">
        <authorList>
            <person name="Chiriac C."/>
            <person name="Salcher M."/>
            <person name="Ghai R."/>
            <person name="Kavagutti S V."/>
        </authorList>
    </citation>
    <scope>NUCLEOTIDE SEQUENCE</scope>
</reference>
<proteinExistence type="predicted"/>
<accession>A0A6J6HXH0</accession>
<dbReference type="PANTHER" id="PTHR43238:SF1">
    <property type="entry name" value="GDP-L-FUCOSE SYNTHASE"/>
    <property type="match status" value="1"/>
</dbReference>
<dbReference type="AlphaFoldDB" id="A0A6J6HXH0"/>